<dbReference type="Proteomes" id="UP001161017">
    <property type="component" value="Unassembled WGS sequence"/>
</dbReference>
<feature type="compositionally biased region" description="Polar residues" evidence="6">
    <location>
        <begin position="288"/>
        <end position="308"/>
    </location>
</feature>
<keyword evidence="2" id="KW-0227">DNA damage</keyword>
<gene>
    <name evidence="8" type="ORF">OHK93_001348</name>
</gene>
<dbReference type="PANTHER" id="PTHR32235">
    <property type="entry name" value="NON-HOMOLOGOUS END-JOINING FACTOR 1"/>
    <property type="match status" value="1"/>
</dbReference>
<evidence type="ECO:0000256" key="2">
    <source>
        <dbReference type="ARBA" id="ARBA00022763"/>
    </source>
</evidence>
<comment type="caution">
    <text evidence="8">The sequence shown here is derived from an EMBL/GenBank/DDBJ whole genome shotgun (WGS) entry which is preliminary data.</text>
</comment>
<evidence type="ECO:0000256" key="4">
    <source>
        <dbReference type="ARBA" id="ARBA00023242"/>
    </source>
</evidence>
<dbReference type="AlphaFoldDB" id="A0AA43QSN2"/>
<proteinExistence type="inferred from homology"/>
<feature type="region of interest" description="Disordered" evidence="6">
    <location>
        <begin position="514"/>
        <end position="558"/>
    </location>
</feature>
<feature type="compositionally biased region" description="Basic and acidic residues" evidence="6">
    <location>
        <begin position="250"/>
        <end position="261"/>
    </location>
</feature>
<evidence type="ECO:0000313" key="8">
    <source>
        <dbReference type="EMBL" id="MDI1490148.1"/>
    </source>
</evidence>
<protein>
    <recommendedName>
        <fullName evidence="7">XLF-like coiled-coil region domain-containing protein</fullName>
    </recommendedName>
</protein>
<feature type="compositionally biased region" description="Basic and acidic residues" evidence="6">
    <location>
        <begin position="514"/>
        <end position="529"/>
    </location>
</feature>
<evidence type="ECO:0000256" key="6">
    <source>
        <dbReference type="SAM" id="MobiDB-lite"/>
    </source>
</evidence>
<feature type="compositionally biased region" description="Polar residues" evidence="6">
    <location>
        <begin position="185"/>
        <end position="198"/>
    </location>
</feature>
<dbReference type="GO" id="GO:0006303">
    <property type="term" value="P:double-strand break repair via nonhomologous end joining"/>
    <property type="evidence" value="ECO:0007669"/>
    <property type="project" value="TreeGrafter"/>
</dbReference>
<dbReference type="InterPro" id="IPR052287">
    <property type="entry name" value="NHEJ_factor"/>
</dbReference>
<name>A0AA43QSN2_9LECA</name>
<comment type="similarity">
    <text evidence="5">Belongs to the XRCC4-XLF family. XLF subfamily.</text>
</comment>
<comment type="subcellular location">
    <subcellularLocation>
        <location evidence="1">Nucleus</location>
    </subcellularLocation>
</comment>
<reference evidence="8" key="1">
    <citation type="journal article" date="2023" name="Genome Biol. Evol.">
        <title>First Whole Genome Sequence and Flow Cytometry Genome Size Data for the Lichen-Forming Fungus Ramalina farinacea (Ascomycota).</title>
        <authorList>
            <person name="Llewellyn T."/>
            <person name="Mian S."/>
            <person name="Hill R."/>
            <person name="Leitch I.J."/>
            <person name="Gaya E."/>
        </authorList>
    </citation>
    <scope>NUCLEOTIDE SEQUENCE</scope>
    <source>
        <strain evidence="8">LIQ254RAFAR</strain>
    </source>
</reference>
<accession>A0AA43QSN2</accession>
<dbReference type="GO" id="GO:0032807">
    <property type="term" value="C:DNA ligase IV complex"/>
    <property type="evidence" value="ECO:0007669"/>
    <property type="project" value="TreeGrafter"/>
</dbReference>
<evidence type="ECO:0000256" key="5">
    <source>
        <dbReference type="ARBA" id="ARBA00025747"/>
    </source>
</evidence>
<feature type="compositionally biased region" description="Basic residues" evidence="6">
    <location>
        <begin position="547"/>
        <end position="558"/>
    </location>
</feature>
<dbReference type="EMBL" id="JAPUFD010000011">
    <property type="protein sequence ID" value="MDI1490148.1"/>
    <property type="molecule type" value="Genomic_DNA"/>
</dbReference>
<sequence>MQSFLSNIQKALEQQPDTLLSAIVSESSSSRESFELRLNISLPGSLPPLQWCMYLSKSPPSSILNQIWFPVLVDRMTAALEKSSLIKHLKEKDQIIAKLLDQMHADGSDLGKVFPGTAVPKPKSRGNVRQAVGKSIKGMATFDEVLWQNRMLENTTKASTLESLMSEISPIVIPDSSRTFDLAGNATSGPSYSKSQLSEKGGPKPQIESSFVHEETDLAANVEAGDFQRPPSPTKSVEPSNRPRPLIMENAHRTPDPKDGDSTTDVSDEDMPSSQTVDPEPRVVKPSKSLSHVSKTVSPKSPTLSKDLSPTPDHMELDEPDVVGQDTDEATKPRRPPMIIPPQSYLDPRGALLNIPLHGMLQGLTFNYNAYPQEFKGDIHEIVYDAPSEPHDVTARNAPNEADLHVSHPRLIPDETTNLHQIPIATEILCRCNGVPIWYLGAMMMNHVCHNTEPHQPQQPWNSAAAYHVQKPYVAVPYTVPQREQYRPYVSAEQGQYGPRSRGREAAYHDFGEQRARQHAAEHAHDAVRRGRPVKRASPEKQGWKKASFKGKKGSKRW</sequence>
<keyword evidence="4" id="KW-0539">Nucleus</keyword>
<evidence type="ECO:0000259" key="7">
    <source>
        <dbReference type="Pfam" id="PF21928"/>
    </source>
</evidence>
<dbReference type="GO" id="GO:0045027">
    <property type="term" value="F:DNA end binding"/>
    <property type="evidence" value="ECO:0007669"/>
    <property type="project" value="TreeGrafter"/>
</dbReference>
<evidence type="ECO:0000313" key="9">
    <source>
        <dbReference type="Proteomes" id="UP001161017"/>
    </source>
</evidence>
<keyword evidence="3" id="KW-0234">DNA repair</keyword>
<dbReference type="InterPro" id="IPR053829">
    <property type="entry name" value="XLF-like_CC"/>
</dbReference>
<dbReference type="Pfam" id="PF21928">
    <property type="entry name" value="XLF_CC"/>
    <property type="match status" value="1"/>
</dbReference>
<keyword evidence="9" id="KW-1185">Reference proteome</keyword>
<dbReference type="PANTHER" id="PTHR32235:SF1">
    <property type="entry name" value="NON-HOMOLOGOUS END-JOINING FACTOR 1"/>
    <property type="match status" value="1"/>
</dbReference>
<evidence type="ECO:0000256" key="1">
    <source>
        <dbReference type="ARBA" id="ARBA00004123"/>
    </source>
</evidence>
<organism evidence="8 9">
    <name type="scientific">Ramalina farinacea</name>
    <dbReference type="NCBI Taxonomy" id="258253"/>
    <lineage>
        <taxon>Eukaryota</taxon>
        <taxon>Fungi</taxon>
        <taxon>Dikarya</taxon>
        <taxon>Ascomycota</taxon>
        <taxon>Pezizomycotina</taxon>
        <taxon>Lecanoromycetes</taxon>
        <taxon>OSLEUM clade</taxon>
        <taxon>Lecanoromycetidae</taxon>
        <taxon>Lecanorales</taxon>
        <taxon>Lecanorineae</taxon>
        <taxon>Ramalinaceae</taxon>
        <taxon>Ramalina</taxon>
    </lineage>
</organism>
<evidence type="ECO:0000256" key="3">
    <source>
        <dbReference type="ARBA" id="ARBA00023204"/>
    </source>
</evidence>
<feature type="region of interest" description="Disordered" evidence="6">
    <location>
        <begin position="221"/>
        <end position="340"/>
    </location>
</feature>
<feature type="region of interest" description="Disordered" evidence="6">
    <location>
        <begin position="182"/>
        <end position="207"/>
    </location>
</feature>
<feature type="domain" description="XLF-like coiled-coil region" evidence="7">
    <location>
        <begin position="59"/>
        <end position="111"/>
    </location>
</feature>